<gene>
    <name evidence="5" type="primary">ycjS_2</name>
    <name evidence="5" type="ORF">SK3146_01629</name>
</gene>
<feature type="domain" description="Gfo/Idh/MocA-like oxidoreductase N-terminal" evidence="3">
    <location>
        <begin position="2"/>
        <end position="118"/>
    </location>
</feature>
<dbReference type="GO" id="GO:0016491">
    <property type="term" value="F:oxidoreductase activity"/>
    <property type="evidence" value="ECO:0007669"/>
    <property type="project" value="UniProtKB-KW"/>
</dbReference>
<dbReference type="InterPro" id="IPR036291">
    <property type="entry name" value="NAD(P)-bd_dom_sf"/>
</dbReference>
<dbReference type="RefSeq" id="WP_249864607.1">
    <property type="nucleotide sequence ID" value="NZ_CP027059.1"/>
</dbReference>
<dbReference type="SUPFAM" id="SSF51735">
    <property type="entry name" value="NAD(P)-binding Rossmann-fold domains"/>
    <property type="match status" value="1"/>
</dbReference>
<evidence type="ECO:0000313" key="6">
    <source>
        <dbReference type="Proteomes" id="UP001057134"/>
    </source>
</evidence>
<dbReference type="InterPro" id="IPR004104">
    <property type="entry name" value="Gfo/Idh/MocA-like_OxRdtase_C"/>
</dbReference>
<reference evidence="5" key="2">
    <citation type="journal article" date="2021" name="J Anim Sci Technol">
        <title>Complete genome sequence of Paenibacillus konkukensis sp. nov. SK3146 as a potential probiotic strain.</title>
        <authorList>
            <person name="Jung H.I."/>
            <person name="Park S."/>
            <person name="Niu K.M."/>
            <person name="Lee S.W."/>
            <person name="Kothari D."/>
            <person name="Yi K.J."/>
            <person name="Kim S.K."/>
        </authorList>
    </citation>
    <scope>NUCLEOTIDE SEQUENCE</scope>
    <source>
        <strain evidence="5">SK3146</strain>
    </source>
</reference>
<proteinExistence type="inferred from homology"/>
<evidence type="ECO:0000256" key="1">
    <source>
        <dbReference type="ARBA" id="ARBA00010928"/>
    </source>
</evidence>
<dbReference type="PANTHER" id="PTHR43377">
    <property type="entry name" value="BILIVERDIN REDUCTASE A"/>
    <property type="match status" value="1"/>
</dbReference>
<organism evidence="5 6">
    <name type="scientific">Paenibacillus konkukensis</name>
    <dbReference type="NCBI Taxonomy" id="2020716"/>
    <lineage>
        <taxon>Bacteria</taxon>
        <taxon>Bacillati</taxon>
        <taxon>Bacillota</taxon>
        <taxon>Bacilli</taxon>
        <taxon>Bacillales</taxon>
        <taxon>Paenibacillaceae</taxon>
        <taxon>Paenibacillus</taxon>
    </lineage>
</organism>
<dbReference type="Pfam" id="PF02894">
    <property type="entry name" value="GFO_IDH_MocA_C"/>
    <property type="match status" value="1"/>
</dbReference>
<name>A0ABY4RJS3_9BACL</name>
<feature type="region of interest" description="Disordered" evidence="2">
    <location>
        <begin position="360"/>
        <end position="380"/>
    </location>
</feature>
<dbReference type="SUPFAM" id="SSF55347">
    <property type="entry name" value="Glyceraldehyde-3-phosphate dehydrogenase-like, C-terminal domain"/>
    <property type="match status" value="1"/>
</dbReference>
<evidence type="ECO:0000313" key="5">
    <source>
        <dbReference type="EMBL" id="UQZ82472.1"/>
    </source>
</evidence>
<feature type="domain" description="Gfo/Idh/MocA-like oxidoreductase C-terminal" evidence="4">
    <location>
        <begin position="198"/>
        <end position="356"/>
    </location>
</feature>
<dbReference type="EC" id="1.-.-.-" evidence="5"/>
<feature type="compositionally biased region" description="Low complexity" evidence="2">
    <location>
        <begin position="360"/>
        <end position="371"/>
    </location>
</feature>
<dbReference type="Gene3D" id="3.30.360.10">
    <property type="entry name" value="Dihydrodipicolinate Reductase, domain 2"/>
    <property type="match status" value="1"/>
</dbReference>
<protein>
    <submittedName>
        <fullName evidence="5">Oxidoreductase YcjS</fullName>
        <ecNumber evidence="5">1.-.-.-</ecNumber>
    </submittedName>
</protein>
<evidence type="ECO:0000256" key="2">
    <source>
        <dbReference type="SAM" id="MobiDB-lite"/>
    </source>
</evidence>
<accession>A0ABY4RJS3</accession>
<dbReference type="InterPro" id="IPR000683">
    <property type="entry name" value="Gfo/Idh/MocA-like_OxRdtase_N"/>
</dbReference>
<dbReference type="PANTHER" id="PTHR43377:SF1">
    <property type="entry name" value="BILIVERDIN REDUCTASE A"/>
    <property type="match status" value="1"/>
</dbReference>
<dbReference type="EMBL" id="CP027059">
    <property type="protein sequence ID" value="UQZ82472.1"/>
    <property type="molecule type" value="Genomic_DNA"/>
</dbReference>
<dbReference type="Gene3D" id="3.40.50.720">
    <property type="entry name" value="NAD(P)-binding Rossmann-like Domain"/>
    <property type="match status" value="1"/>
</dbReference>
<keyword evidence="5" id="KW-0560">Oxidoreductase</keyword>
<reference evidence="5" key="1">
    <citation type="submission" date="2018-02" db="EMBL/GenBank/DDBJ databases">
        <authorList>
            <person name="Kim S.-K."/>
            <person name="Jung H.-I."/>
            <person name="Lee S.-W."/>
        </authorList>
    </citation>
    <scope>NUCLEOTIDE SEQUENCE</scope>
    <source>
        <strain evidence="5">SK3146</strain>
    </source>
</reference>
<keyword evidence="6" id="KW-1185">Reference proteome</keyword>
<comment type="similarity">
    <text evidence="1">Belongs to the Gfo/Idh/MocA family.</text>
</comment>
<sequence length="380" mass="40992">MINIAMIGAGATGKRYAQHLSATGQAEVAGICGENGEAAAELAEQCGCRVFSAFEALIESLPPGSVLVFTGASDSRRRNILHALETGYHVITEMPAACRPEELQEMLAARTSRSRLLFTNPGRFAHHNTDLRKRIAAGTIGSLGVINVKRYCPLTLLPEDQEQRRHACRSHAFEPGLTEAAWASGIRWTGGLREDQGEERPGGALYRLALQDIDILRWIAGEAASVYAMRTASERLDYILATIKFRNGAIANLEAYWGYPGEYASAAEYAGSGGVIRYDSRKTDALHLYKYAEAEVHPGHRGFSPSFRNPEYADLLHLLDCIKEGREPVTAAEDALETMNLAWAASQSIRTGLPVEPVSCAPADASSASSGGRRGGGDNA</sequence>
<evidence type="ECO:0000259" key="3">
    <source>
        <dbReference type="Pfam" id="PF01408"/>
    </source>
</evidence>
<evidence type="ECO:0000259" key="4">
    <source>
        <dbReference type="Pfam" id="PF02894"/>
    </source>
</evidence>
<dbReference type="Pfam" id="PF01408">
    <property type="entry name" value="GFO_IDH_MocA"/>
    <property type="match status" value="1"/>
</dbReference>
<dbReference type="Proteomes" id="UP001057134">
    <property type="component" value="Chromosome"/>
</dbReference>
<dbReference type="InterPro" id="IPR051450">
    <property type="entry name" value="Gfo/Idh/MocA_Oxidoreductases"/>
</dbReference>